<evidence type="ECO:0000313" key="1">
    <source>
        <dbReference type="EMBL" id="PSR23085.1"/>
    </source>
</evidence>
<proteinExistence type="predicted"/>
<protein>
    <submittedName>
        <fullName evidence="1">Uncharacterized protein</fullName>
    </submittedName>
</protein>
<reference evidence="1 2" key="1">
    <citation type="journal article" date="2014" name="BMC Genomics">
        <title>Comparison of environmental and isolate Sulfobacillus genomes reveals diverse carbon, sulfur, nitrogen, and hydrogen metabolisms.</title>
        <authorList>
            <person name="Justice N.B."/>
            <person name="Norman A."/>
            <person name="Brown C.T."/>
            <person name="Singh A."/>
            <person name="Thomas B.C."/>
            <person name="Banfield J.F."/>
        </authorList>
    </citation>
    <scope>NUCLEOTIDE SEQUENCE [LARGE SCALE GENOMIC DNA]</scope>
    <source>
        <strain evidence="1">AMDSBA5</strain>
    </source>
</reference>
<gene>
    <name evidence="1" type="ORF">C7B47_16205</name>
</gene>
<dbReference type="EMBL" id="PXYX01000075">
    <property type="protein sequence ID" value="PSR23085.1"/>
    <property type="molecule type" value="Genomic_DNA"/>
</dbReference>
<dbReference type="RefSeq" id="WP_020376416.1">
    <property type="nucleotide sequence ID" value="NZ_MDZD01000012.1"/>
</dbReference>
<accession>A0A1R0INB5</accession>
<dbReference type="Proteomes" id="UP000242705">
    <property type="component" value="Unassembled WGS sequence"/>
</dbReference>
<name>A0A1R0INB5_SULTH</name>
<dbReference type="AlphaFoldDB" id="A0A1R0INB5"/>
<evidence type="ECO:0000313" key="2">
    <source>
        <dbReference type="Proteomes" id="UP000242705"/>
    </source>
</evidence>
<sequence length="131" mass="15229">MAFLRSWGYAKDRPLTSYQEQRLNELLDKYHEVQHENFVDELDVTQALIGRAIPFSELTVQEANKIAAHLNVRIALHTYFSEYLPSPAPDFAQETEWLNSDRPLLNRVIARAGWDTGEYFLSPYPLDKESE</sequence>
<organism evidence="1 2">
    <name type="scientific">Sulfobacillus thermosulfidooxidans</name>
    <dbReference type="NCBI Taxonomy" id="28034"/>
    <lineage>
        <taxon>Bacteria</taxon>
        <taxon>Bacillati</taxon>
        <taxon>Bacillota</taxon>
        <taxon>Clostridia</taxon>
        <taxon>Eubacteriales</taxon>
        <taxon>Clostridiales Family XVII. Incertae Sedis</taxon>
        <taxon>Sulfobacillus</taxon>
    </lineage>
</organism>
<comment type="caution">
    <text evidence="1">The sequence shown here is derived from an EMBL/GenBank/DDBJ whole genome shotgun (WGS) entry which is preliminary data.</text>
</comment>